<dbReference type="EMBL" id="CP033459">
    <property type="protein sequence ID" value="QFQ11897.1"/>
    <property type="molecule type" value="Genomic_DNA"/>
</dbReference>
<dbReference type="NCBIfam" id="TIGR04076">
    <property type="entry name" value="TIGR04076 family protein"/>
    <property type="match status" value="1"/>
</dbReference>
<proteinExistence type="predicted"/>
<gene>
    <name evidence="1" type="ORF">C7Y71_002020</name>
</gene>
<dbReference type="OrthoDB" id="5432414at2"/>
<dbReference type="Proteomes" id="UP000249375">
    <property type="component" value="Chromosome"/>
</dbReference>
<dbReference type="InterPro" id="IPR023811">
    <property type="entry name" value="CHP04076"/>
</dbReference>
<reference evidence="1 2" key="1">
    <citation type="submission" date="2018-11" db="EMBL/GenBank/DDBJ databases">
        <authorList>
            <person name="Na S.W."/>
            <person name="Baik M."/>
        </authorList>
    </citation>
    <scope>NUCLEOTIDE SEQUENCE [LARGE SCALE GENOMIC DNA]</scope>
    <source>
        <strain evidence="1 2">E39</strain>
    </source>
</reference>
<accession>A0A5P8E4M5</accession>
<keyword evidence="2" id="KW-1185">Reference proteome</keyword>
<dbReference type="RefSeq" id="WP_111897727.1">
    <property type="nucleotide sequence ID" value="NZ_CP033459.1"/>
</dbReference>
<name>A0A5P8E4M5_9BACT</name>
<evidence type="ECO:0000313" key="2">
    <source>
        <dbReference type="Proteomes" id="UP000249375"/>
    </source>
</evidence>
<dbReference type="KEGG" id="alq:C7Y71_002020"/>
<protein>
    <submittedName>
        <fullName evidence="1">TIGR04076 family protein</fullName>
    </submittedName>
</protein>
<evidence type="ECO:0000313" key="1">
    <source>
        <dbReference type="EMBL" id="QFQ11897.1"/>
    </source>
</evidence>
<sequence>MNKVKITALRQTIYPDLIKKFENPIEHTCDIREGQQWISIDGKQPEGMCPSAWYSMREFVEALARGEGNFYDGWMRNPMSAMISCNDGFRPYSFYIEVIE</sequence>
<organism evidence="1 2">
    <name type="scientific">Pseudoprevotella muciniphila</name>
    <dbReference type="NCBI Taxonomy" id="2133944"/>
    <lineage>
        <taxon>Bacteria</taxon>
        <taxon>Pseudomonadati</taxon>
        <taxon>Bacteroidota</taxon>
        <taxon>Bacteroidia</taxon>
        <taxon>Bacteroidales</taxon>
        <taxon>Prevotellaceae</taxon>
        <taxon>Pseudoprevotella</taxon>
    </lineage>
</organism>
<dbReference type="AlphaFoldDB" id="A0A5P8E4M5"/>